<reference evidence="10 11" key="1">
    <citation type="submission" date="2019-12" db="EMBL/GenBank/DDBJ databases">
        <title>Isolation and characterization of three novel carbon monoxide-oxidizing members of Halobacteria from salione crusts and soils.</title>
        <authorList>
            <person name="Myers M.R."/>
            <person name="King G.M."/>
        </authorList>
    </citation>
    <scope>NUCLEOTIDE SEQUENCE [LARGE SCALE GENOMIC DNA]</scope>
    <source>
        <strain evidence="10 11">WSH3</strain>
    </source>
</reference>
<proteinExistence type="inferred from homology"/>
<evidence type="ECO:0000256" key="2">
    <source>
        <dbReference type="ARBA" id="ARBA00022485"/>
    </source>
</evidence>
<dbReference type="GO" id="GO:0046872">
    <property type="term" value="F:metal ion binding"/>
    <property type="evidence" value="ECO:0007669"/>
    <property type="project" value="UniProtKB-KW"/>
</dbReference>
<dbReference type="RefSeq" id="WP_159762789.1">
    <property type="nucleotide sequence ID" value="NZ_WUUT01000001.1"/>
</dbReference>
<dbReference type="Gene3D" id="3.40.250.10">
    <property type="entry name" value="Rhodanese-like domain"/>
    <property type="match status" value="2"/>
</dbReference>
<protein>
    <submittedName>
        <fullName evidence="10">Ferredoxin--nitrite reductase</fullName>
    </submittedName>
</protein>
<dbReference type="SUPFAM" id="SSF55124">
    <property type="entry name" value="Nitrite/Sulfite reductase N-terminal domain-like"/>
    <property type="match status" value="2"/>
</dbReference>
<dbReference type="PROSITE" id="PS00380">
    <property type="entry name" value="RHODANESE_1"/>
    <property type="match status" value="1"/>
</dbReference>
<dbReference type="InterPro" id="IPR036136">
    <property type="entry name" value="Nit/Sulf_reduc_fer-like_dom_sf"/>
</dbReference>
<name>A0A6B0SYM9_9EURY</name>
<dbReference type="InterPro" id="IPR006066">
    <property type="entry name" value="NO2/SO3_Rdtase_FeS/sirohaem_BS"/>
</dbReference>
<feature type="region of interest" description="Disordered" evidence="8">
    <location>
        <begin position="119"/>
        <end position="143"/>
    </location>
</feature>
<keyword evidence="5" id="KW-0560">Oxidoreductase</keyword>
<keyword evidence="6" id="KW-0408">Iron</keyword>
<dbReference type="GO" id="GO:0020037">
    <property type="term" value="F:heme binding"/>
    <property type="evidence" value="ECO:0007669"/>
    <property type="project" value="InterPro"/>
</dbReference>
<dbReference type="CDD" id="cd01449">
    <property type="entry name" value="TST_Repeat_2"/>
    <property type="match status" value="1"/>
</dbReference>
<evidence type="ECO:0000256" key="8">
    <source>
        <dbReference type="SAM" id="MobiDB-lite"/>
    </source>
</evidence>
<dbReference type="SMART" id="SM00450">
    <property type="entry name" value="RHOD"/>
    <property type="match status" value="2"/>
</dbReference>
<feature type="domain" description="Rhodanese" evidence="9">
    <location>
        <begin position="15"/>
        <end position="125"/>
    </location>
</feature>
<keyword evidence="7" id="KW-0411">Iron-sulfur</keyword>
<keyword evidence="2" id="KW-0004">4Fe-4S</keyword>
<keyword evidence="3" id="KW-0349">Heme</keyword>
<evidence type="ECO:0000256" key="6">
    <source>
        <dbReference type="ARBA" id="ARBA00023004"/>
    </source>
</evidence>
<dbReference type="AlphaFoldDB" id="A0A6B0SYM9"/>
<dbReference type="InterPro" id="IPR001307">
    <property type="entry name" value="Thiosulphate_STrfase_CS"/>
</dbReference>
<evidence type="ECO:0000256" key="1">
    <source>
        <dbReference type="ARBA" id="ARBA00010429"/>
    </source>
</evidence>
<evidence type="ECO:0000256" key="4">
    <source>
        <dbReference type="ARBA" id="ARBA00022723"/>
    </source>
</evidence>
<evidence type="ECO:0000259" key="9">
    <source>
        <dbReference type="PROSITE" id="PS50206"/>
    </source>
</evidence>
<sequence>MSDVSVVGPAWLDDHRDEVAVVDVRDENSYESVGHVPGAVNVPYEAIRDPTSGTAGHLPTPAEFAGLCAEAGIDEETPIVAYDDGPGVYAARLLLTAAALGHEGELYLLDGGYDDWSDSYETETGPVEGDEAASYDADEPGSPVVGRERVETAVDEDETVLVDTRSAAEYDSAHIPGAVQLGWEDLVADGSLKDREEIRRMLADRGLDADREIVLYCNTARRLSHTYAVLSELGYESVYAYEGSLTDWIREESDDWSPEGLEQQVREYADEGFEALVDAHGDGVLDRLKLIGLYHQKQRGYFMLRTKVPGGNLTAEQARVIGEVADEFATAPEEYGGAEQNAEFGDAYLDITDRQDIQMHWIELEDVPEIWDRYDEVGLTTMQACGNSVRNVVACPVSGLDPEEELDAQSVADRVTERFLGDEHYANLPRKFKVSVTGCHENCARAEINDLGLLPARKDGRVGFNAKIGGGLSDGPRIARDLDLFVEPDQVVDLVEAAADFFIDHGSYLDTAVNRLRFLVAEMGVETVREEIEARASFEFESAGEGLTERYRGDHVGVHEQADGNRYVGLNVPVGRMGGAEFARLADLAEQYGNGEVRVTLNQNAVLPGVAPDEVEQLREDPVVKRYSPDPGPFTRGVLACTGKEYCTYGIINTKNRAVRWARELDEWYEQEYDGPADPDAIRMHLSGCSASCAQPQIADIGLRGEDRRTIEGSEPAVDVGLGGDLGRERFIDWIVGSHPTADLPDAVRRVLDAYAADTEDEPFSVWVEQTPRERLFDLVTDRAESTATPTEADD</sequence>
<evidence type="ECO:0000256" key="5">
    <source>
        <dbReference type="ARBA" id="ARBA00023002"/>
    </source>
</evidence>
<comment type="similarity">
    <text evidence="1">Belongs to the nitrite and sulfite reductase 4Fe-4S domain family.</text>
</comment>
<dbReference type="PROSITE" id="PS00365">
    <property type="entry name" value="NIR_SIR"/>
    <property type="match status" value="2"/>
</dbReference>
<dbReference type="InterPro" id="IPR005117">
    <property type="entry name" value="NiRdtase/SiRdtase_haem-b_fer"/>
</dbReference>
<accession>A0A6B0SYM9</accession>
<dbReference type="GO" id="GO:0051539">
    <property type="term" value="F:4 iron, 4 sulfur cluster binding"/>
    <property type="evidence" value="ECO:0007669"/>
    <property type="project" value="UniProtKB-KW"/>
</dbReference>
<dbReference type="PROSITE" id="PS50206">
    <property type="entry name" value="RHODANESE_3"/>
    <property type="match status" value="2"/>
</dbReference>
<evidence type="ECO:0000313" key="11">
    <source>
        <dbReference type="Proteomes" id="UP000466535"/>
    </source>
</evidence>
<evidence type="ECO:0000256" key="7">
    <source>
        <dbReference type="ARBA" id="ARBA00023014"/>
    </source>
</evidence>
<dbReference type="PANTHER" id="PTHR32439:SF0">
    <property type="entry name" value="FERREDOXIN--NITRITE REDUCTASE, CHLOROPLASTIC"/>
    <property type="match status" value="1"/>
</dbReference>
<comment type="caution">
    <text evidence="10">The sequence shown here is derived from an EMBL/GenBank/DDBJ whole genome shotgun (WGS) entry which is preliminary data.</text>
</comment>
<dbReference type="Pfam" id="PF01077">
    <property type="entry name" value="NIR_SIR"/>
    <property type="match status" value="2"/>
</dbReference>
<gene>
    <name evidence="10" type="ORF">GRX03_03555</name>
</gene>
<dbReference type="EMBL" id="WUUT01000001">
    <property type="protein sequence ID" value="MXR50684.1"/>
    <property type="molecule type" value="Genomic_DNA"/>
</dbReference>
<dbReference type="PANTHER" id="PTHR32439">
    <property type="entry name" value="FERREDOXIN--NITRITE REDUCTASE, CHLOROPLASTIC"/>
    <property type="match status" value="1"/>
</dbReference>
<dbReference type="GO" id="GO:0016491">
    <property type="term" value="F:oxidoreductase activity"/>
    <property type="evidence" value="ECO:0007669"/>
    <property type="project" value="UniProtKB-KW"/>
</dbReference>
<keyword evidence="11" id="KW-1185">Reference proteome</keyword>
<dbReference type="InterPro" id="IPR051329">
    <property type="entry name" value="NIR_SIR_4Fe-4S"/>
</dbReference>
<dbReference type="Gene3D" id="3.90.480.20">
    <property type="match status" value="1"/>
</dbReference>
<dbReference type="InterPro" id="IPR036873">
    <property type="entry name" value="Rhodanese-like_dom_sf"/>
</dbReference>
<evidence type="ECO:0000256" key="3">
    <source>
        <dbReference type="ARBA" id="ARBA00022617"/>
    </source>
</evidence>
<keyword evidence="4" id="KW-0479">Metal-binding</keyword>
<dbReference type="InterPro" id="IPR006067">
    <property type="entry name" value="NO2/SO3_Rdtase_4Fe4S_dom"/>
</dbReference>
<feature type="compositionally biased region" description="Acidic residues" evidence="8">
    <location>
        <begin position="128"/>
        <end position="139"/>
    </location>
</feature>
<organism evidence="10 11">
    <name type="scientific">Halovenus carboxidivorans</name>
    <dbReference type="NCBI Taxonomy" id="2692199"/>
    <lineage>
        <taxon>Archaea</taxon>
        <taxon>Methanobacteriati</taxon>
        <taxon>Methanobacteriota</taxon>
        <taxon>Stenosarchaea group</taxon>
        <taxon>Halobacteria</taxon>
        <taxon>Halobacteriales</taxon>
        <taxon>Haloarculaceae</taxon>
        <taxon>Halovenus</taxon>
    </lineage>
</organism>
<dbReference type="GO" id="GO:0004792">
    <property type="term" value="F:thiosulfate-cyanide sulfurtransferase activity"/>
    <property type="evidence" value="ECO:0007669"/>
    <property type="project" value="InterPro"/>
</dbReference>
<dbReference type="OrthoDB" id="15347at2157"/>
<dbReference type="SUPFAM" id="SSF52821">
    <property type="entry name" value="Rhodanese/Cell cycle control phosphatase"/>
    <property type="match status" value="2"/>
</dbReference>
<dbReference type="Pfam" id="PF03460">
    <property type="entry name" value="NIR_SIR_ferr"/>
    <property type="match status" value="2"/>
</dbReference>
<dbReference type="Proteomes" id="UP000466535">
    <property type="component" value="Unassembled WGS sequence"/>
</dbReference>
<dbReference type="InterPro" id="IPR045854">
    <property type="entry name" value="NO2/SO3_Rdtase_4Fe4S_sf"/>
</dbReference>
<dbReference type="Gene3D" id="3.30.413.10">
    <property type="entry name" value="Sulfite Reductase Hemoprotein, domain 1"/>
    <property type="match status" value="2"/>
</dbReference>
<dbReference type="SUPFAM" id="SSF56014">
    <property type="entry name" value="Nitrite and sulphite reductase 4Fe-4S domain-like"/>
    <property type="match status" value="2"/>
</dbReference>
<dbReference type="PRINTS" id="PR00397">
    <property type="entry name" value="SIROHAEM"/>
</dbReference>
<dbReference type="InterPro" id="IPR001763">
    <property type="entry name" value="Rhodanese-like_dom"/>
</dbReference>
<evidence type="ECO:0000313" key="10">
    <source>
        <dbReference type="EMBL" id="MXR50684.1"/>
    </source>
</evidence>
<feature type="domain" description="Rhodanese" evidence="9">
    <location>
        <begin position="155"/>
        <end position="257"/>
    </location>
</feature>
<dbReference type="Pfam" id="PF00581">
    <property type="entry name" value="Rhodanese"/>
    <property type="match status" value="2"/>
</dbReference>